<organism evidence="1 2">
    <name type="scientific">Citrobacter youngae ATCC 29220</name>
    <dbReference type="NCBI Taxonomy" id="500640"/>
    <lineage>
        <taxon>Bacteria</taxon>
        <taxon>Pseudomonadati</taxon>
        <taxon>Pseudomonadota</taxon>
        <taxon>Gammaproteobacteria</taxon>
        <taxon>Enterobacterales</taxon>
        <taxon>Enterobacteriaceae</taxon>
        <taxon>Citrobacter</taxon>
        <taxon>Citrobacter freundii complex</taxon>
    </lineage>
</organism>
<sequence length="52" mass="5969">MGDSAHIFGNGPEPLKPCKKYGIDNHFQYHLINYNDPTAYAALTLAARQYWR</sequence>
<dbReference type="AlphaFoldDB" id="D4BEE7"/>
<dbReference type="EMBL" id="ABWL02000013">
    <property type="protein sequence ID" value="EFE07697.1"/>
    <property type="molecule type" value="Genomic_DNA"/>
</dbReference>
<evidence type="ECO:0000313" key="1">
    <source>
        <dbReference type="EMBL" id="EFE07697.1"/>
    </source>
</evidence>
<evidence type="ECO:0000313" key="2">
    <source>
        <dbReference type="Proteomes" id="UP000003880"/>
    </source>
</evidence>
<protein>
    <submittedName>
        <fullName evidence="1">Uncharacterized protein</fullName>
    </submittedName>
</protein>
<comment type="caution">
    <text evidence="1">The sequence shown here is derived from an EMBL/GenBank/DDBJ whole genome shotgun (WGS) entry which is preliminary data.</text>
</comment>
<gene>
    <name evidence="1" type="ORF">CIT292_08880</name>
</gene>
<reference evidence="1 2" key="1">
    <citation type="submission" date="2010-02" db="EMBL/GenBank/DDBJ databases">
        <authorList>
            <person name="Weinstock G."/>
            <person name="Sodergren E."/>
            <person name="Clifton S."/>
            <person name="Fulton L."/>
            <person name="Fulton B."/>
            <person name="Courtney L."/>
            <person name="Fronick C."/>
            <person name="Harrison M."/>
            <person name="Strong C."/>
            <person name="Farmer C."/>
            <person name="Delahaunty K."/>
            <person name="Markovic C."/>
            <person name="Hall O."/>
            <person name="Minx P."/>
            <person name="Tomlinson C."/>
            <person name="Mitreva M."/>
            <person name="Nelson J."/>
            <person name="Hou S."/>
            <person name="Wollam A."/>
            <person name="Pepin K.H."/>
            <person name="Johnson M."/>
            <person name="Bhonagiri V."/>
            <person name="Zhang X."/>
            <person name="Suruliraj S."/>
            <person name="Warren W."/>
            <person name="Chinwalla A."/>
            <person name="Mardis E.R."/>
            <person name="Wilson R.K."/>
        </authorList>
    </citation>
    <scope>NUCLEOTIDE SEQUENCE [LARGE SCALE GENOMIC DNA]</scope>
    <source>
        <strain evidence="1 2">ATCC 29220</strain>
    </source>
</reference>
<accession>D4BEE7</accession>
<dbReference type="HOGENOM" id="CLU_3078201_0_0_6"/>
<name>D4BEE7_9ENTR</name>
<dbReference type="Proteomes" id="UP000003880">
    <property type="component" value="Unassembled WGS sequence"/>
</dbReference>
<proteinExistence type="predicted"/>